<feature type="DNA-binding region" description="HMG box" evidence="2">
    <location>
        <begin position="194"/>
        <end position="268"/>
    </location>
</feature>
<dbReference type="InterPro" id="IPR036910">
    <property type="entry name" value="HMG_box_dom_sf"/>
</dbReference>
<protein>
    <recommendedName>
        <fullName evidence="4">HMG box domain-containing protein</fullName>
    </recommendedName>
</protein>
<sequence>MLSILRNAVAPARREMLVVRALSTTSPVLLEAAKRGRPKGSLNAPKTGDAASAKATKPKAKKAEKPKKLTKATIPAEDVPPKRPMSAYARFFKEWFEKNGDSLRQQGKLDITQLSRTIGTAWSDLQVSDPAKVERMKAQAKVDQEAFEKAYGDWYFARTPAERTVVEKALGRRLQFPGGRAAFNRDLRDRPGNPGRPSSSFFEYLRSLQPELKNHPDIAGKPGIESHQAIAKIAAERWRTLPEAEKEHWKQVTTERREKFNEWFKTQKESGPQK</sequence>
<keyword evidence="1 2" id="KW-0238">DNA-binding</keyword>
<keyword evidence="6" id="KW-1185">Reference proteome</keyword>
<gene>
    <name evidence="5" type="ORF">CcaverHIS019_0701450</name>
</gene>
<dbReference type="RefSeq" id="XP_060459838.1">
    <property type="nucleotide sequence ID" value="XM_060603556.1"/>
</dbReference>
<evidence type="ECO:0000259" key="4">
    <source>
        <dbReference type="PROSITE" id="PS50118"/>
    </source>
</evidence>
<evidence type="ECO:0000256" key="2">
    <source>
        <dbReference type="PROSITE-ProRule" id="PRU00267"/>
    </source>
</evidence>
<dbReference type="SUPFAM" id="SSF47095">
    <property type="entry name" value="HMG-box"/>
    <property type="match status" value="2"/>
</dbReference>
<evidence type="ECO:0000313" key="6">
    <source>
        <dbReference type="Proteomes" id="UP001233271"/>
    </source>
</evidence>
<feature type="DNA-binding region" description="HMG box" evidence="2">
    <location>
        <begin position="81"/>
        <end position="155"/>
    </location>
</feature>
<dbReference type="AlphaFoldDB" id="A0AA48L9Z5"/>
<dbReference type="GO" id="GO:0005634">
    <property type="term" value="C:nucleus"/>
    <property type="evidence" value="ECO:0007669"/>
    <property type="project" value="UniProtKB-UniRule"/>
</dbReference>
<dbReference type="KEGG" id="ccac:CcaHIS019_0701450"/>
<dbReference type="EMBL" id="AP028218">
    <property type="protein sequence ID" value="BEI94573.1"/>
    <property type="molecule type" value="Genomic_DNA"/>
</dbReference>
<dbReference type="GO" id="GO:0003677">
    <property type="term" value="F:DNA binding"/>
    <property type="evidence" value="ECO:0007669"/>
    <property type="project" value="UniProtKB-UniRule"/>
</dbReference>
<dbReference type="InterPro" id="IPR050342">
    <property type="entry name" value="HMGB"/>
</dbReference>
<dbReference type="InterPro" id="IPR009071">
    <property type="entry name" value="HMG_box_dom"/>
</dbReference>
<name>A0AA48L9Z5_9TREE</name>
<feature type="region of interest" description="Disordered" evidence="3">
    <location>
        <begin position="31"/>
        <end position="81"/>
    </location>
</feature>
<dbReference type="GeneID" id="85498443"/>
<dbReference type="Proteomes" id="UP001233271">
    <property type="component" value="Chromosome 7a"/>
</dbReference>
<dbReference type="Pfam" id="PF00505">
    <property type="entry name" value="HMG_box"/>
    <property type="match status" value="1"/>
</dbReference>
<evidence type="ECO:0000256" key="3">
    <source>
        <dbReference type="SAM" id="MobiDB-lite"/>
    </source>
</evidence>
<dbReference type="PANTHER" id="PTHR48112">
    <property type="entry name" value="HIGH MOBILITY GROUP PROTEIN DSP1"/>
    <property type="match status" value="1"/>
</dbReference>
<accession>A0AA48L9Z5</accession>
<dbReference type="SMART" id="SM00398">
    <property type="entry name" value="HMG"/>
    <property type="match status" value="2"/>
</dbReference>
<keyword evidence="2" id="KW-0539">Nucleus</keyword>
<dbReference type="Gene3D" id="1.10.30.10">
    <property type="entry name" value="High mobility group box domain"/>
    <property type="match status" value="2"/>
</dbReference>
<evidence type="ECO:0000313" key="5">
    <source>
        <dbReference type="EMBL" id="BEI94573.1"/>
    </source>
</evidence>
<evidence type="ECO:0000256" key="1">
    <source>
        <dbReference type="ARBA" id="ARBA00023125"/>
    </source>
</evidence>
<proteinExistence type="predicted"/>
<reference evidence="5" key="1">
    <citation type="journal article" date="2023" name="BMC Genomics">
        <title>Chromosome-level genome assemblies of Cutaneotrichosporon spp. (Trichosporonales, Basidiomycota) reveal imbalanced evolution between nucleotide sequences and chromosome synteny.</title>
        <authorList>
            <person name="Kobayashi Y."/>
            <person name="Kayamori A."/>
            <person name="Aoki K."/>
            <person name="Shiwa Y."/>
            <person name="Matsutani M."/>
            <person name="Fujita N."/>
            <person name="Sugita T."/>
            <person name="Iwasaki W."/>
            <person name="Tanaka N."/>
            <person name="Takashima M."/>
        </authorList>
    </citation>
    <scope>NUCLEOTIDE SEQUENCE</scope>
    <source>
        <strain evidence="5">HIS019</strain>
    </source>
</reference>
<organism evidence="5 6">
    <name type="scientific">Cutaneotrichosporon cavernicola</name>
    <dbReference type="NCBI Taxonomy" id="279322"/>
    <lineage>
        <taxon>Eukaryota</taxon>
        <taxon>Fungi</taxon>
        <taxon>Dikarya</taxon>
        <taxon>Basidiomycota</taxon>
        <taxon>Agaricomycotina</taxon>
        <taxon>Tremellomycetes</taxon>
        <taxon>Trichosporonales</taxon>
        <taxon>Trichosporonaceae</taxon>
        <taxon>Cutaneotrichosporon</taxon>
    </lineage>
</organism>
<feature type="domain" description="HMG box" evidence="4">
    <location>
        <begin position="81"/>
        <end position="155"/>
    </location>
</feature>
<dbReference type="PROSITE" id="PS50118">
    <property type="entry name" value="HMG_BOX_2"/>
    <property type="match status" value="2"/>
</dbReference>
<feature type="domain" description="HMG box" evidence="4">
    <location>
        <begin position="194"/>
        <end position="268"/>
    </location>
</feature>